<dbReference type="GO" id="GO:1904158">
    <property type="term" value="P:axonemal central apparatus assembly"/>
    <property type="evidence" value="ECO:0007669"/>
    <property type="project" value="TreeGrafter"/>
</dbReference>
<feature type="region of interest" description="Disordered" evidence="1">
    <location>
        <begin position="58"/>
        <end position="95"/>
    </location>
</feature>
<name>A0A7S3Z1M1_9EUKA</name>
<dbReference type="PANTHER" id="PTHR21963:SF1">
    <property type="entry name" value="SPERM-ASSOCIATED ANTIGEN 17"/>
    <property type="match status" value="1"/>
</dbReference>
<feature type="compositionally biased region" description="Low complexity" evidence="1">
    <location>
        <begin position="1073"/>
        <end position="1082"/>
    </location>
</feature>
<feature type="compositionally biased region" description="Basic and acidic residues" evidence="1">
    <location>
        <begin position="687"/>
        <end position="696"/>
    </location>
</feature>
<dbReference type="SUPFAM" id="SSF143503">
    <property type="entry name" value="PUG domain-like"/>
    <property type="match status" value="1"/>
</dbReference>
<dbReference type="InterPro" id="IPR026173">
    <property type="entry name" value="SPAG17"/>
</dbReference>
<reference evidence="2" key="1">
    <citation type="submission" date="2021-01" db="EMBL/GenBank/DDBJ databases">
        <authorList>
            <person name="Corre E."/>
            <person name="Pelletier E."/>
            <person name="Niang G."/>
            <person name="Scheremetjew M."/>
            <person name="Finn R."/>
            <person name="Kale V."/>
            <person name="Holt S."/>
            <person name="Cochrane G."/>
            <person name="Meng A."/>
            <person name="Brown T."/>
            <person name="Cohen L."/>
        </authorList>
    </citation>
    <scope>NUCLEOTIDE SEQUENCE</scope>
    <source>
        <strain evidence="2">CCCM811</strain>
    </source>
</reference>
<dbReference type="PANTHER" id="PTHR21963">
    <property type="entry name" value="PF6"/>
    <property type="match status" value="1"/>
</dbReference>
<proteinExistence type="predicted"/>
<feature type="region of interest" description="Disordered" evidence="1">
    <location>
        <begin position="670"/>
        <end position="700"/>
    </location>
</feature>
<feature type="compositionally biased region" description="Acidic residues" evidence="1">
    <location>
        <begin position="674"/>
        <end position="686"/>
    </location>
</feature>
<feature type="compositionally biased region" description="Basic and acidic residues" evidence="1">
    <location>
        <begin position="797"/>
        <end position="811"/>
    </location>
</feature>
<dbReference type="GO" id="GO:1990716">
    <property type="term" value="C:axonemal central apparatus"/>
    <property type="evidence" value="ECO:0007669"/>
    <property type="project" value="TreeGrafter"/>
</dbReference>
<feature type="region of interest" description="Disordered" evidence="1">
    <location>
        <begin position="486"/>
        <end position="527"/>
    </location>
</feature>
<dbReference type="InterPro" id="IPR036339">
    <property type="entry name" value="PUB-like_dom_sf"/>
</dbReference>
<accession>A0A7S3Z1M1</accession>
<protein>
    <submittedName>
        <fullName evidence="2">Uncharacterized protein</fullName>
    </submittedName>
</protein>
<gene>
    <name evidence="2" type="ORF">LGLO00237_LOCUS20616</name>
</gene>
<feature type="region of interest" description="Disordered" evidence="1">
    <location>
        <begin position="937"/>
        <end position="970"/>
    </location>
</feature>
<feature type="compositionally biased region" description="Basic and acidic residues" evidence="1">
    <location>
        <begin position="492"/>
        <end position="521"/>
    </location>
</feature>
<feature type="region of interest" description="Disordered" evidence="1">
    <location>
        <begin position="1834"/>
        <end position="1862"/>
    </location>
</feature>
<organism evidence="2">
    <name type="scientific">Lotharella globosa</name>
    <dbReference type="NCBI Taxonomy" id="91324"/>
    <lineage>
        <taxon>Eukaryota</taxon>
        <taxon>Sar</taxon>
        <taxon>Rhizaria</taxon>
        <taxon>Cercozoa</taxon>
        <taxon>Chlorarachniophyceae</taxon>
        <taxon>Lotharella</taxon>
    </lineage>
</organism>
<feature type="region of interest" description="Disordered" evidence="1">
    <location>
        <begin position="1049"/>
        <end position="1090"/>
    </location>
</feature>
<dbReference type="EMBL" id="HBIV01028835">
    <property type="protein sequence ID" value="CAE0668989.1"/>
    <property type="molecule type" value="Transcribed_RNA"/>
</dbReference>
<evidence type="ECO:0000313" key="2">
    <source>
        <dbReference type="EMBL" id="CAE0668989.1"/>
    </source>
</evidence>
<feature type="region of interest" description="Disordered" evidence="1">
    <location>
        <begin position="794"/>
        <end position="813"/>
    </location>
</feature>
<feature type="compositionally biased region" description="Acidic residues" evidence="1">
    <location>
        <begin position="1049"/>
        <end position="1069"/>
    </location>
</feature>
<evidence type="ECO:0000256" key="1">
    <source>
        <dbReference type="SAM" id="MobiDB-lite"/>
    </source>
</evidence>
<sequence length="1908" mass="212067">MCDKIVKLCTSSGKYKRDFEIWKAGAKAVALEGKAGTFASRDGPDGWWDAYPVPIQSSTHEEEDSEHEQNESKENEGDAAVDGDKSSEEKDPGSKIDMSLYNSRLARVPPACINVALLVHCMVEQVAANAISQSHDLEPSRSSHDELKSFGGLDGLFSYFDDAITDVGKIAQHASAFDDGASNIQPLLGAMHPNLLVLEQTDSASCLVAGTLVDRSGVGGSMEASSSSIVKIDRNTGTPVHDLSYLEHKTLYEKWPLSVLGRRPFARNPRLTEEERGVMSTLLLNNTEKSKQVPTELLDRALVSKHLTELVQKIEDSWLRMNKNEVGKQRQAWSPAKRIYKEELSKRAMTQMLIQANQSICGAKRIAWRYSCRDDTVVAACHAHTPMLRSRKILKKSFLYPRGLSLSSLPKGIHTMGPTPKRIYPIGKEYAISSTQEEVYFPADQGRMGMAKTSFGLKEWTLLFIEKNNTLVTLFDSSSIRTEADNQALGKCNEDNDAKRDGDADTQEEKGEKKVEGDKNPEQPVASTSTYDVLFRFENGSSLVVEPKTTAPATLIATTKSGLRVEVCGMTDCVYQTQCANRSPKLPSPVHSKADSELSTIYGGRERNAKDDADVEATSREHWRCILPSGHVVVRYRSGTTKILMSDGTTLKNTGKSNRWIKTDIQGNQTTVGDLDDEEKKDEDVEGADKKTRKQDSNTSDFVVQVDSQSGATITTRSDLMMHVHYKDGSTLVKHFDDTTIYTRQSKEIKDCVHVMVESVGYAPVTMLRDTSKRKALSVLSSLAEASESLEQFQKSNDLRDAGENKADSNTKHPGIGAYARGSCCLGVKVSVPMVGTIERMKNGSVRVRRENHGNDESIIVNEMGSVVYVPNNEITLTRELRSGVITKKHVPLDCYLVETRKGLISIVDREENVFQVGINCKSKSILSRYIGPGALNTPKPKAKKSKDNSEGTNASSSLPCKGRGGSAAQLPSQLQIPPEFYAPPGNASRPRYFVIRRDGTGYELHTAEYVNKLVEKATRKKTTFIDLPAQPKTGTTGNGELKVQIEMEEQQNDENEDIEIEEEGEEEHAIESCSSNLSSASSEKDDGAIVDSKEGKISCSSKVGNCVKIMEKIMSPNEYTTLPTIPNCVRACGHSLKTKKKKWNLVNQFPPLPRAKDTVHASGHGGPNIDIEDNDLPDQDSLNVTVHTYRCFVKYQAVPDGVDKIVDENWMEYKKLEASLRKPKQKERDGSEKGKVTAAAAVAAASHDPDRKCDSQSLTENCTSNEQEILRVQMAVIAARQLDHSKAQYKPNQNRDECGCAGDYEQPTQAKWLLNPETPLPRHFFDPTPNNALQKVTSKKISMLGKGVHARATTDSKRFAPFFQQPKNKKWFDLHKTLRVIFTSGSNKSAKTINMKASGTVSLKTKKLPADMTVELRWLPEKDLHQNLSTLRSFVRFLSRALSNPSDPTLRTINLQAKPYNDVLKGTRFQNHAKSILRYIGFQPQGEVMVLDNLKMHSFERGLQEIDYFINRLAKRLKQAADERKVQCTEAKTTEDDRNRENTKHEALGSLSRLNPPSYSPIGNLNATSSVFKVMNSGYEDREVQDEVELGLVGDVRPGSVVENKSRKLSLKHRPVHYTVSNMRRRRSLEAMHPRISEGKFNKYVEREADARRRLQTSSTFHVNHAAGKKGLFTNFMLRPNAVSFGHLRPGFLYGFNLALKNQGNQTGRYVVIQPRLSREQHNMMRIVHKPGPVASGMSAQVEVQLWAGAIGDFTDTIHIQTETTEHELVVTASIRADAQRLPRARSTTPGHVRLVSRRMPVTFERLMDNSTNQRFDEAPFERKVRQKDHVVPEPTLPNFESTFKPGAHIEPLSKKGIGSAGVDNVRHRASGETGDDAGPIPDADEATAAKSNKALEAKMLESMKMM</sequence>
<dbReference type="Pfam" id="PF14874">
    <property type="entry name" value="PapD-like"/>
    <property type="match status" value="1"/>
</dbReference>
<feature type="compositionally biased region" description="Basic and acidic residues" evidence="1">
    <location>
        <begin position="67"/>
        <end position="94"/>
    </location>
</feature>